<evidence type="ECO:0000259" key="3">
    <source>
        <dbReference type="Pfam" id="PF06155"/>
    </source>
</evidence>
<dbReference type="GO" id="GO:0008336">
    <property type="term" value="F:gamma-butyrobetaine dioxygenase activity"/>
    <property type="evidence" value="ECO:0007669"/>
    <property type="project" value="UniProtKB-EC"/>
</dbReference>
<keyword evidence="4" id="KW-0223">Dioxygenase</keyword>
<dbReference type="RefSeq" id="WP_145069691.1">
    <property type="nucleotide sequence ID" value="NZ_CP036287.1"/>
</dbReference>
<protein>
    <submittedName>
        <fullName evidence="4">Gamma-butyrobetaine dioxygenase</fullName>
        <ecNumber evidence="4">1.14.11.1</ecNumber>
    </submittedName>
</protein>
<dbReference type="Gene3D" id="3.30.2020.30">
    <property type="match status" value="1"/>
</dbReference>
<name>A0A518BRM0_9BACT</name>
<reference evidence="4 5" key="1">
    <citation type="submission" date="2019-02" db="EMBL/GenBank/DDBJ databases">
        <title>Deep-cultivation of Planctomycetes and their phenomic and genomic characterization uncovers novel biology.</title>
        <authorList>
            <person name="Wiegand S."/>
            <person name="Jogler M."/>
            <person name="Boedeker C."/>
            <person name="Pinto D."/>
            <person name="Vollmers J."/>
            <person name="Rivas-Marin E."/>
            <person name="Kohn T."/>
            <person name="Peeters S.H."/>
            <person name="Heuer A."/>
            <person name="Rast P."/>
            <person name="Oberbeckmann S."/>
            <person name="Bunk B."/>
            <person name="Jeske O."/>
            <person name="Meyerdierks A."/>
            <person name="Storesund J.E."/>
            <person name="Kallscheuer N."/>
            <person name="Luecker S."/>
            <person name="Lage O.M."/>
            <person name="Pohl T."/>
            <person name="Merkel B.J."/>
            <person name="Hornburger P."/>
            <person name="Mueller R.-W."/>
            <person name="Bruemmer F."/>
            <person name="Labrenz M."/>
            <person name="Spormann A.M."/>
            <person name="Op den Camp H."/>
            <person name="Overmann J."/>
            <person name="Amann R."/>
            <person name="Jetten M.S.M."/>
            <person name="Mascher T."/>
            <person name="Medema M.H."/>
            <person name="Devos D.P."/>
            <person name="Kaster A.-K."/>
            <person name="Ovreas L."/>
            <person name="Rohde M."/>
            <person name="Galperin M.Y."/>
            <person name="Jogler C."/>
        </authorList>
    </citation>
    <scope>NUCLEOTIDE SEQUENCE [LARGE SCALE GENOMIC DNA]</scope>
    <source>
        <strain evidence="4 5">Pla133</strain>
    </source>
</reference>
<dbReference type="InterPro" id="IPR010376">
    <property type="entry name" value="GBBH-like_N"/>
</dbReference>
<accession>A0A518BRM0</accession>
<dbReference type="KEGG" id="pbap:Pla133_47430"/>
<organism evidence="4 5">
    <name type="scientific">Engelhardtia mirabilis</name>
    <dbReference type="NCBI Taxonomy" id="2528011"/>
    <lineage>
        <taxon>Bacteria</taxon>
        <taxon>Pseudomonadati</taxon>
        <taxon>Planctomycetota</taxon>
        <taxon>Planctomycetia</taxon>
        <taxon>Planctomycetia incertae sedis</taxon>
        <taxon>Engelhardtia</taxon>
    </lineage>
</organism>
<dbReference type="EMBL" id="CP036287">
    <property type="protein sequence ID" value="QDU69622.1"/>
    <property type="molecule type" value="Genomic_DNA"/>
</dbReference>
<keyword evidence="1" id="KW-0479">Metal-binding</keyword>
<dbReference type="PANTHER" id="PTHR35303">
    <property type="entry name" value="OS02G0197800 PROTEIN"/>
    <property type="match status" value="1"/>
</dbReference>
<keyword evidence="5" id="KW-1185">Reference proteome</keyword>
<dbReference type="GO" id="GO:0046872">
    <property type="term" value="F:metal ion binding"/>
    <property type="evidence" value="ECO:0007669"/>
    <property type="project" value="UniProtKB-KW"/>
</dbReference>
<dbReference type="AlphaFoldDB" id="A0A518BRM0"/>
<dbReference type="Pfam" id="PF06155">
    <property type="entry name" value="GBBH-like_N"/>
    <property type="match status" value="1"/>
</dbReference>
<evidence type="ECO:0000313" key="4">
    <source>
        <dbReference type="EMBL" id="QDU69622.1"/>
    </source>
</evidence>
<dbReference type="InterPro" id="IPR038492">
    <property type="entry name" value="GBBH-like_N_sf"/>
</dbReference>
<evidence type="ECO:0000256" key="1">
    <source>
        <dbReference type="ARBA" id="ARBA00022723"/>
    </source>
</evidence>
<dbReference type="Proteomes" id="UP000316921">
    <property type="component" value="Chromosome"/>
</dbReference>
<evidence type="ECO:0000256" key="2">
    <source>
        <dbReference type="ARBA" id="ARBA00023004"/>
    </source>
</evidence>
<dbReference type="EC" id="1.14.11.1" evidence="4"/>
<sequence>MTATDRHRPRVITKSDPTKLAIEWADGGSTTFTAVELRNLCPCAHCVDEHSGIRRHDAATTPADLTTRDVALVGHYALSIDFSDGHSTGIFPYRMLRAAGDA</sequence>
<proteinExistence type="predicted"/>
<gene>
    <name evidence="4" type="ORF">Pla133_47430</name>
</gene>
<keyword evidence="2" id="KW-0408">Iron</keyword>
<evidence type="ECO:0000313" key="5">
    <source>
        <dbReference type="Proteomes" id="UP000316921"/>
    </source>
</evidence>
<keyword evidence="4" id="KW-0560">Oxidoreductase</keyword>
<feature type="domain" description="Gamma-butyrobetaine hydroxylase-like N-terminal" evidence="3">
    <location>
        <begin position="14"/>
        <end position="97"/>
    </location>
</feature>